<proteinExistence type="predicted"/>
<accession>A0A0H1REP9</accession>
<dbReference type="Proteomes" id="UP000035489">
    <property type="component" value="Unassembled WGS sequence"/>
</dbReference>
<dbReference type="Pfam" id="PF21834">
    <property type="entry name" value="DUF6894"/>
    <property type="match status" value="1"/>
</dbReference>
<dbReference type="PATRIC" id="fig|1225564.3.peg.2019"/>
<dbReference type="RefSeq" id="WP_047188381.1">
    <property type="nucleotide sequence ID" value="NZ_LCYG01000018.1"/>
</dbReference>
<keyword evidence="1" id="KW-0175">Coiled coil</keyword>
<evidence type="ECO:0000259" key="2">
    <source>
        <dbReference type="Pfam" id="PF21834"/>
    </source>
</evidence>
<feature type="domain" description="DUF6894" evidence="2">
    <location>
        <begin position="2"/>
        <end position="68"/>
    </location>
</feature>
<protein>
    <recommendedName>
        <fullName evidence="2">DUF6894 domain-containing protein</fullName>
    </recommendedName>
</protein>
<dbReference type="AlphaFoldDB" id="A0A0H1REP9"/>
<reference evidence="3 4" key="1">
    <citation type="submission" date="2015-05" db="EMBL/GenBank/DDBJ databases">
        <title>Draft genome sequence of Microvirga vignae strain BR3299, a novel nitrogen fixing bacteria isolated from Brazil semi-aired region.</title>
        <authorList>
            <person name="Zilli J.E."/>
            <person name="Passos S.R."/>
            <person name="Leite J."/>
            <person name="Baldani J.I."/>
            <person name="Xavier G.R."/>
            <person name="Rumjaneck N.G."/>
            <person name="Simoes-Araujo J.L."/>
        </authorList>
    </citation>
    <scope>NUCLEOTIDE SEQUENCE [LARGE SCALE GENOMIC DNA]</scope>
    <source>
        <strain evidence="3 4">BR3299</strain>
    </source>
</reference>
<evidence type="ECO:0000313" key="4">
    <source>
        <dbReference type="Proteomes" id="UP000035489"/>
    </source>
</evidence>
<evidence type="ECO:0000313" key="3">
    <source>
        <dbReference type="EMBL" id="KLK93680.1"/>
    </source>
</evidence>
<organism evidence="3 4">
    <name type="scientific">Microvirga vignae</name>
    <dbReference type="NCBI Taxonomy" id="1225564"/>
    <lineage>
        <taxon>Bacteria</taxon>
        <taxon>Pseudomonadati</taxon>
        <taxon>Pseudomonadota</taxon>
        <taxon>Alphaproteobacteria</taxon>
        <taxon>Hyphomicrobiales</taxon>
        <taxon>Methylobacteriaceae</taxon>
        <taxon>Microvirga</taxon>
    </lineage>
</organism>
<sequence length="75" mass="8522">MRCFFHLVNGHETILDDTGVEVPDLETAKAEAQKAISELQQEYDGVIDDWIGWRLDIVCPEGTLLYSFLLSKSLH</sequence>
<keyword evidence="4" id="KW-1185">Reference proteome</keyword>
<feature type="coiled-coil region" evidence="1">
    <location>
        <begin position="22"/>
        <end position="49"/>
    </location>
</feature>
<dbReference type="OrthoDB" id="8020459at2"/>
<gene>
    <name evidence="3" type="ORF">AA309_07445</name>
</gene>
<dbReference type="InterPro" id="IPR054189">
    <property type="entry name" value="DUF6894"/>
</dbReference>
<dbReference type="EMBL" id="LCYG01000018">
    <property type="protein sequence ID" value="KLK93680.1"/>
    <property type="molecule type" value="Genomic_DNA"/>
</dbReference>
<comment type="caution">
    <text evidence="3">The sequence shown here is derived from an EMBL/GenBank/DDBJ whole genome shotgun (WGS) entry which is preliminary data.</text>
</comment>
<name>A0A0H1REP9_9HYPH</name>
<evidence type="ECO:0000256" key="1">
    <source>
        <dbReference type="SAM" id="Coils"/>
    </source>
</evidence>